<feature type="compositionally biased region" description="Gly residues" evidence="5">
    <location>
        <begin position="375"/>
        <end position="393"/>
    </location>
</feature>
<feature type="region of interest" description="Disordered" evidence="5">
    <location>
        <begin position="354"/>
        <end position="404"/>
    </location>
</feature>
<reference evidence="7 8" key="1">
    <citation type="submission" date="2020-10" db="EMBL/GenBank/DDBJ databases">
        <title>Sequencing the genomes of 1000 actinobacteria strains.</title>
        <authorList>
            <person name="Klenk H.-P."/>
        </authorList>
    </citation>
    <scope>NUCLEOTIDE SEQUENCE [LARGE SCALE GENOMIC DNA]</scope>
    <source>
        <strain evidence="7 8">DSM 15666</strain>
    </source>
</reference>
<comment type="caution">
    <text evidence="7">The sequence shown here is derived from an EMBL/GenBank/DDBJ whole genome shotgun (WGS) entry which is preliminary data.</text>
</comment>
<dbReference type="CDD" id="cd00508">
    <property type="entry name" value="MopB_CT_Fdh-Nap-like"/>
    <property type="match status" value="1"/>
</dbReference>
<name>A0ABR9JB02_9MICC</name>
<proteinExistence type="predicted"/>
<evidence type="ECO:0000256" key="3">
    <source>
        <dbReference type="ARBA" id="ARBA00023004"/>
    </source>
</evidence>
<dbReference type="Pfam" id="PF01568">
    <property type="entry name" value="Molydop_binding"/>
    <property type="match status" value="1"/>
</dbReference>
<dbReference type="Proteomes" id="UP000643525">
    <property type="component" value="Unassembled WGS sequence"/>
</dbReference>
<keyword evidence="3" id="KW-0408">Iron</keyword>
<dbReference type="InterPro" id="IPR006656">
    <property type="entry name" value="Mopterin_OxRdtase"/>
</dbReference>
<dbReference type="Gene3D" id="3.40.228.10">
    <property type="entry name" value="Dimethylsulfoxide Reductase, domain 2"/>
    <property type="match status" value="1"/>
</dbReference>
<evidence type="ECO:0000256" key="1">
    <source>
        <dbReference type="ARBA" id="ARBA00022485"/>
    </source>
</evidence>
<evidence type="ECO:0000256" key="4">
    <source>
        <dbReference type="ARBA" id="ARBA00023014"/>
    </source>
</evidence>
<dbReference type="SMART" id="SM00926">
    <property type="entry name" value="Molybdop_Fe4S4"/>
    <property type="match status" value="1"/>
</dbReference>
<dbReference type="PANTHER" id="PTHR43105:SF10">
    <property type="entry name" value="NADH-QUINONE OXIDOREDUCTASE SUBUNIT G"/>
    <property type="match status" value="1"/>
</dbReference>
<dbReference type="EC" id="1.7.99.4" evidence="7"/>
<dbReference type="InterPro" id="IPR009010">
    <property type="entry name" value="Asp_de-COase-like_dom_sf"/>
</dbReference>
<keyword evidence="7" id="KW-0560">Oxidoreductase</keyword>
<dbReference type="SUPFAM" id="SSF53706">
    <property type="entry name" value="Formate dehydrogenase/DMSO reductase, domains 1-3"/>
    <property type="match status" value="1"/>
</dbReference>
<dbReference type="InterPro" id="IPR050123">
    <property type="entry name" value="Prok_molybdopt-oxidoreductase"/>
</dbReference>
<dbReference type="PROSITE" id="PS51669">
    <property type="entry name" value="4FE4S_MOW_BIS_MGD"/>
    <property type="match status" value="1"/>
</dbReference>
<evidence type="ECO:0000313" key="8">
    <source>
        <dbReference type="Proteomes" id="UP000643525"/>
    </source>
</evidence>
<dbReference type="Pfam" id="PF04879">
    <property type="entry name" value="Molybdop_Fe4S4"/>
    <property type="match status" value="1"/>
</dbReference>
<keyword evidence="2" id="KW-0479">Metal-binding</keyword>
<gene>
    <name evidence="7" type="ORF">H4W27_000134</name>
</gene>
<feature type="domain" description="4Fe-4S Mo/W bis-MGD-type" evidence="6">
    <location>
        <begin position="15"/>
        <end position="74"/>
    </location>
</feature>
<evidence type="ECO:0000259" key="6">
    <source>
        <dbReference type="PROSITE" id="PS51669"/>
    </source>
</evidence>
<dbReference type="EMBL" id="JADBED010000001">
    <property type="protein sequence ID" value="MBE1523016.1"/>
    <property type="molecule type" value="Genomic_DNA"/>
</dbReference>
<keyword evidence="8" id="KW-1185">Reference proteome</keyword>
<protein>
    <submittedName>
        <fullName evidence="7">Assimilatory nitrate reductase catalytic subunit</fullName>
        <ecNumber evidence="7">1.7.99.4</ecNumber>
    </submittedName>
</protein>
<dbReference type="Gene3D" id="2.40.40.20">
    <property type="match status" value="1"/>
</dbReference>
<evidence type="ECO:0000256" key="5">
    <source>
        <dbReference type="SAM" id="MobiDB-lite"/>
    </source>
</evidence>
<evidence type="ECO:0000256" key="2">
    <source>
        <dbReference type="ARBA" id="ARBA00022723"/>
    </source>
</evidence>
<keyword evidence="4" id="KW-0411">Iron-sulfur</keyword>
<dbReference type="Pfam" id="PF00384">
    <property type="entry name" value="Molybdopterin"/>
    <property type="match status" value="1"/>
</dbReference>
<dbReference type="PANTHER" id="PTHR43105">
    <property type="entry name" value="RESPIRATORY NITRATE REDUCTASE"/>
    <property type="match status" value="1"/>
</dbReference>
<dbReference type="GO" id="GO:0016491">
    <property type="term" value="F:oxidoreductase activity"/>
    <property type="evidence" value="ECO:0007669"/>
    <property type="project" value="UniProtKB-KW"/>
</dbReference>
<sequence>MKLQDSAETTQEQSTRSVTTHCPYCALQCAMRLSITEKPRSAPSITVEGADFPTNQGRLCRKGSTSAELLTGRTDRLTAPLMAVRDQDGERTGEFREVTWGHALDHVADRVRSIQQAHGVDSVGVFGSGSLTNEKTYALGKFARVALGTSQIDYNGRFCMSSAAKASTMVFGLDRGLPFPLTDLDAACTILLLGSNVADTMPPFVQHLQGAMSKGGLIVVDPRRSATAELTAEGGGFHLAPTPGGDLVLLLALANVLFEEGHADQQYLQQRVNGLDEFRRSAAAWWPERAQGATGVGADQIRFIARRLGSAAARARSGGDPVFILTGRGVEQHRDGTDTARAAISLALILGLPGSTQPVETGAPDTHNPEMQPRGRGGYGTLTGQGNGQGGREMGQKSDQLPGLRSISSEDDRAHIAAVWDVDPKSIPGPGTPATELLHTMGTHSEEGRPGVRALLVHGSNVAVSAPDTGRVLKNLRALDLLVVADFFLSETAAEADVVLPVLQWAEEDGTMTNLEGRLLRRRQAVQPPTGCRSELWIFAELARRLGRPTGFPVDPAEVFDEIRRATAGAPADYSGMSWEQLDSGHAGYWPHPAAEKTGPTGRKETMALTDSAETAALGTVAGPRELTLTGEPIIGTPRMFESTFAHADGRAKLSAIRPRRQASPQTDELTFTTGRLMEHYQSGNQTRRVPALDAAHPEVTVQIHPATARQFGLQEGGYAVVENAQGAMTARVRLDESIRADTIFAPFHFSGRAAANALTRGLTDPHSKMPEFKNTPVRIRPADAQEAAA</sequence>
<dbReference type="Gene3D" id="2.20.25.90">
    <property type="entry name" value="ADC-like domains"/>
    <property type="match status" value="1"/>
</dbReference>
<dbReference type="InterPro" id="IPR006963">
    <property type="entry name" value="Mopterin_OxRdtase_4Fe-4S_dom"/>
</dbReference>
<dbReference type="InterPro" id="IPR006657">
    <property type="entry name" value="MoPterin_dinucl-bd_dom"/>
</dbReference>
<evidence type="ECO:0000313" key="7">
    <source>
        <dbReference type="EMBL" id="MBE1523016.1"/>
    </source>
</evidence>
<organism evidence="7 8">
    <name type="scientific">Nesterenkonia lutea</name>
    <dbReference type="NCBI Taxonomy" id="272919"/>
    <lineage>
        <taxon>Bacteria</taxon>
        <taxon>Bacillati</taxon>
        <taxon>Actinomycetota</taxon>
        <taxon>Actinomycetes</taxon>
        <taxon>Micrococcales</taxon>
        <taxon>Micrococcaceae</taxon>
        <taxon>Nesterenkonia</taxon>
    </lineage>
</organism>
<dbReference type="Gene3D" id="3.40.50.740">
    <property type="match status" value="1"/>
</dbReference>
<dbReference type="SUPFAM" id="SSF50692">
    <property type="entry name" value="ADC-like"/>
    <property type="match status" value="1"/>
</dbReference>
<keyword evidence="1" id="KW-0004">4Fe-4S</keyword>
<accession>A0ABR9JB02</accession>